<protein>
    <recommendedName>
        <fullName evidence="6">C2H2-type domain-containing protein</fullName>
    </recommendedName>
</protein>
<feature type="domain" description="C2H2-type" evidence="6">
    <location>
        <begin position="108"/>
        <end position="135"/>
    </location>
</feature>
<dbReference type="Pfam" id="PF00096">
    <property type="entry name" value="zf-C2H2"/>
    <property type="match status" value="1"/>
</dbReference>
<evidence type="ECO:0000256" key="5">
    <source>
        <dbReference type="PROSITE-ProRule" id="PRU00042"/>
    </source>
</evidence>
<dbReference type="Pfam" id="PF13894">
    <property type="entry name" value="zf-C2H2_4"/>
    <property type="match status" value="1"/>
</dbReference>
<dbReference type="PANTHER" id="PTHR24409:SF295">
    <property type="entry name" value="AZ2-RELATED"/>
    <property type="match status" value="1"/>
</dbReference>
<dbReference type="SUPFAM" id="SSF57667">
    <property type="entry name" value="beta-beta-alpha zinc fingers"/>
    <property type="match status" value="2"/>
</dbReference>
<keyword evidence="8" id="KW-1185">Reference proteome</keyword>
<evidence type="ECO:0000256" key="2">
    <source>
        <dbReference type="ARBA" id="ARBA00022737"/>
    </source>
</evidence>
<dbReference type="EMBL" id="FZQP02000892">
    <property type="protein sequence ID" value="VVC90812.1"/>
    <property type="molecule type" value="Genomic_DNA"/>
</dbReference>
<dbReference type="Gene3D" id="3.30.160.60">
    <property type="entry name" value="Classic Zinc Finger"/>
    <property type="match status" value="3"/>
</dbReference>
<dbReference type="PANTHER" id="PTHR24409">
    <property type="entry name" value="ZINC FINGER PROTEIN 142"/>
    <property type="match status" value="1"/>
</dbReference>
<evidence type="ECO:0000259" key="6">
    <source>
        <dbReference type="PROSITE" id="PS50157"/>
    </source>
</evidence>
<name>A0A5E4Q018_9NEOP</name>
<evidence type="ECO:0000256" key="4">
    <source>
        <dbReference type="ARBA" id="ARBA00022833"/>
    </source>
</evidence>
<organism evidence="7 8">
    <name type="scientific">Leptidea sinapis</name>
    <dbReference type="NCBI Taxonomy" id="189913"/>
    <lineage>
        <taxon>Eukaryota</taxon>
        <taxon>Metazoa</taxon>
        <taxon>Ecdysozoa</taxon>
        <taxon>Arthropoda</taxon>
        <taxon>Hexapoda</taxon>
        <taxon>Insecta</taxon>
        <taxon>Pterygota</taxon>
        <taxon>Neoptera</taxon>
        <taxon>Endopterygota</taxon>
        <taxon>Lepidoptera</taxon>
        <taxon>Glossata</taxon>
        <taxon>Ditrysia</taxon>
        <taxon>Papilionoidea</taxon>
        <taxon>Pieridae</taxon>
        <taxon>Dismorphiinae</taxon>
        <taxon>Leptidea</taxon>
    </lineage>
</organism>
<feature type="domain" description="C2H2-type" evidence="6">
    <location>
        <begin position="136"/>
        <end position="159"/>
    </location>
</feature>
<gene>
    <name evidence="7" type="ORF">LSINAPIS_LOCUS3642</name>
</gene>
<keyword evidence="4" id="KW-0862">Zinc</keyword>
<dbReference type="AlphaFoldDB" id="A0A5E4Q018"/>
<proteinExistence type="predicted"/>
<feature type="domain" description="C2H2-type" evidence="6">
    <location>
        <begin position="340"/>
        <end position="367"/>
    </location>
</feature>
<feature type="non-terminal residue" evidence="7">
    <location>
        <position position="387"/>
    </location>
</feature>
<dbReference type="GO" id="GO:0000981">
    <property type="term" value="F:DNA-binding transcription factor activity, RNA polymerase II-specific"/>
    <property type="evidence" value="ECO:0007669"/>
    <property type="project" value="TreeGrafter"/>
</dbReference>
<dbReference type="InterPro" id="IPR013087">
    <property type="entry name" value="Znf_C2H2_type"/>
</dbReference>
<evidence type="ECO:0000256" key="1">
    <source>
        <dbReference type="ARBA" id="ARBA00022723"/>
    </source>
</evidence>
<dbReference type="PROSITE" id="PS50157">
    <property type="entry name" value="ZINC_FINGER_C2H2_2"/>
    <property type="match status" value="4"/>
</dbReference>
<accession>A0A5E4Q018</accession>
<dbReference type="GO" id="GO:0008270">
    <property type="term" value="F:zinc ion binding"/>
    <property type="evidence" value="ECO:0007669"/>
    <property type="project" value="UniProtKB-KW"/>
</dbReference>
<dbReference type="FunFam" id="3.30.160.60:FF:000446">
    <property type="entry name" value="Zinc finger protein"/>
    <property type="match status" value="1"/>
</dbReference>
<evidence type="ECO:0000256" key="3">
    <source>
        <dbReference type="ARBA" id="ARBA00022771"/>
    </source>
</evidence>
<keyword evidence="1" id="KW-0479">Metal-binding</keyword>
<dbReference type="SMART" id="SM00355">
    <property type="entry name" value="ZnF_C2H2"/>
    <property type="match status" value="4"/>
</dbReference>
<evidence type="ECO:0000313" key="7">
    <source>
        <dbReference type="EMBL" id="VVC90812.1"/>
    </source>
</evidence>
<dbReference type="InterPro" id="IPR036236">
    <property type="entry name" value="Znf_C2H2_sf"/>
</dbReference>
<evidence type="ECO:0000313" key="8">
    <source>
        <dbReference type="Proteomes" id="UP000324832"/>
    </source>
</evidence>
<feature type="domain" description="C2H2-type" evidence="6">
    <location>
        <begin position="287"/>
        <end position="315"/>
    </location>
</feature>
<keyword evidence="3 5" id="KW-0863">Zinc-finger</keyword>
<reference evidence="7 8" key="1">
    <citation type="submission" date="2017-07" db="EMBL/GenBank/DDBJ databases">
        <authorList>
            <person name="Talla V."/>
            <person name="Backstrom N."/>
        </authorList>
    </citation>
    <scope>NUCLEOTIDE SEQUENCE [LARGE SCALE GENOMIC DNA]</scope>
</reference>
<keyword evidence="2" id="KW-0677">Repeat</keyword>
<dbReference type="GO" id="GO:0005634">
    <property type="term" value="C:nucleus"/>
    <property type="evidence" value="ECO:0007669"/>
    <property type="project" value="TreeGrafter"/>
</dbReference>
<dbReference type="Proteomes" id="UP000324832">
    <property type="component" value="Unassembled WGS sequence"/>
</dbReference>
<dbReference type="GO" id="GO:0000977">
    <property type="term" value="F:RNA polymerase II transcription regulatory region sequence-specific DNA binding"/>
    <property type="evidence" value="ECO:0007669"/>
    <property type="project" value="TreeGrafter"/>
</dbReference>
<sequence>MEEDDLNLCWEDSDIKSNEEIIAHSDHTIAAENLVYLSQDVSYMVTADLAVDPSVECVTEEVITDDWVIGVEVPMEQLVAPICDIKLENDLDVPLPTDQDEYTAMRPFPCDFCSRRFRKKAALMNHMVAHQNDRPHVCNLCGVRYVRKCDLMNHLKVHAYIPDDAQYGNKWRNRAHDVGADAAVVAAGSYEAPLAPLAPLALPVPLSFSLAPRLASLRAPFTSRAPRPVETLRLQTLWGWIRKGKGASVACPGDDMDFRLSPLSQDRDHRERVRERGVMDKVRGPELFCEDCGVAFQRVDLLRRHVTAAHRFKKSSKNRNTPSSNSGKQFPCRECGAYQYTCAVCSRSLPSSGELVQHLIRHCDENTAMKRMPLAGPRKYKRRRKMK</sequence>
<dbReference type="PROSITE" id="PS00028">
    <property type="entry name" value="ZINC_FINGER_C2H2_1"/>
    <property type="match status" value="4"/>
</dbReference>